<dbReference type="Proteomes" id="UP000003919">
    <property type="component" value="Unassembled WGS sequence"/>
</dbReference>
<evidence type="ECO:0008006" key="4">
    <source>
        <dbReference type="Google" id="ProtNLM"/>
    </source>
</evidence>
<dbReference type="STRING" id="388413.ALPR1_11695"/>
<proteinExistence type="predicted"/>
<reference evidence="2 3" key="1">
    <citation type="journal article" date="2011" name="J. Bacteriol.">
        <title>Complete genome sequence of Algoriphagus sp. PR1, bacterial prey of a colony-forming choanoflagellate.</title>
        <authorList>
            <person name="Alegado R.A."/>
            <person name="Ferriera S."/>
            <person name="Nusbaum C."/>
            <person name="Young S.K."/>
            <person name="Zeng Q."/>
            <person name="Imamovic A."/>
            <person name="Fairclough S.R."/>
            <person name="King N."/>
        </authorList>
    </citation>
    <scope>NUCLEOTIDE SEQUENCE [LARGE SCALE GENOMIC DNA]</scope>
    <source>
        <strain evidence="2 3">PR1</strain>
    </source>
</reference>
<keyword evidence="3" id="KW-1185">Reference proteome</keyword>
<evidence type="ECO:0000313" key="3">
    <source>
        <dbReference type="Proteomes" id="UP000003919"/>
    </source>
</evidence>
<name>A3HSR0_9BACT</name>
<evidence type="ECO:0000256" key="1">
    <source>
        <dbReference type="SAM" id="SignalP"/>
    </source>
</evidence>
<organism evidence="2 3">
    <name type="scientific">Algoriphagus machipongonensis</name>
    <dbReference type="NCBI Taxonomy" id="388413"/>
    <lineage>
        <taxon>Bacteria</taxon>
        <taxon>Pseudomonadati</taxon>
        <taxon>Bacteroidota</taxon>
        <taxon>Cytophagia</taxon>
        <taxon>Cytophagales</taxon>
        <taxon>Cyclobacteriaceae</taxon>
        <taxon>Algoriphagus</taxon>
    </lineage>
</organism>
<dbReference type="AlphaFoldDB" id="A3HSR0"/>
<dbReference type="EMBL" id="AAXU02000001">
    <property type="protein sequence ID" value="EAZ82878.1"/>
    <property type="molecule type" value="Genomic_DNA"/>
</dbReference>
<comment type="caution">
    <text evidence="2">The sequence shown here is derived from an EMBL/GenBank/DDBJ whole genome shotgun (WGS) entry which is preliminary data.</text>
</comment>
<evidence type="ECO:0000313" key="2">
    <source>
        <dbReference type="EMBL" id="EAZ82878.1"/>
    </source>
</evidence>
<dbReference type="HOGENOM" id="CLU_1264705_0_0_10"/>
<accession>A3HSR0</accession>
<protein>
    <recommendedName>
        <fullName evidence="4">Lipoprotein</fullName>
    </recommendedName>
</protein>
<dbReference type="PROSITE" id="PS51257">
    <property type="entry name" value="PROKAR_LIPOPROTEIN"/>
    <property type="match status" value="1"/>
</dbReference>
<sequence>MKNFMFKRLSFLGLTGLLFASSCMSDLQEPNQIEASKSQNEVAFAEANVSDVNARKAVERNYFERFTNQISLIPVEGFIPDYGAPAYYPGAGLGNSSHMGKAYSFLNQFATVGAEGLETKGRPVTQFYGEELAALGLTNIPDEVSSITTDGKGNSVWFKNINNQVSPVGPDRMEFVAEVEIINGTGKFEGATGTATVKGHFNPLNGKGMSTISGRIIY</sequence>
<dbReference type="RefSeq" id="WP_008200734.1">
    <property type="nucleotide sequence ID" value="NZ_CM001023.1"/>
</dbReference>
<feature type="signal peptide" evidence="1">
    <location>
        <begin position="1"/>
        <end position="25"/>
    </location>
</feature>
<keyword evidence="1" id="KW-0732">Signal</keyword>
<dbReference type="OrthoDB" id="822980at2"/>
<gene>
    <name evidence="2" type="ORF">ALPR1_11695</name>
</gene>
<feature type="chain" id="PRO_5002653160" description="Lipoprotein" evidence="1">
    <location>
        <begin position="26"/>
        <end position="218"/>
    </location>
</feature>